<sequence>MDLISVLKKETGKLSNEQSAYLIALILFPLSMLFTETFPFPSYWIVSSFLIYGFIVWIREWGDNLNSISYAKPLMALAFLAATTLNVAMASITVNSILEVPSSPFIYTITMVSILTVPFTTAISLAMLAIPMMLISMFSSMFSIKALSAKKIVNFEIWSLMKEVSALNLLGRIFASLTVFFIATSFLGDNSWYTDQVAEFTKWFAYNFEMEIYSYCSLPNNAHVSYIDGERIIIGVNEKSEYIFTVSNCITEL</sequence>
<dbReference type="RefSeq" id="WP_065612260.1">
    <property type="nucleotide sequence ID" value="NZ_CAWMPN010000033.1"/>
</dbReference>
<keyword evidence="1" id="KW-0472">Membrane</keyword>
<feature type="transmembrane region" description="Helical" evidence="1">
    <location>
        <begin position="169"/>
        <end position="187"/>
    </location>
</feature>
<dbReference type="OrthoDB" id="5919091at2"/>
<evidence type="ECO:0000313" key="3">
    <source>
        <dbReference type="Proteomes" id="UP000093523"/>
    </source>
</evidence>
<comment type="caution">
    <text evidence="2">The sequence shown here is derived from an EMBL/GenBank/DDBJ whole genome shotgun (WGS) entry which is preliminary data.</text>
</comment>
<organism evidence="2 3">
    <name type="scientific">Aliivibrio logei</name>
    <name type="common">Vibrio logei</name>
    <dbReference type="NCBI Taxonomy" id="688"/>
    <lineage>
        <taxon>Bacteria</taxon>
        <taxon>Pseudomonadati</taxon>
        <taxon>Pseudomonadota</taxon>
        <taxon>Gammaproteobacteria</taxon>
        <taxon>Vibrionales</taxon>
        <taxon>Vibrionaceae</taxon>
        <taxon>Aliivibrio</taxon>
    </lineage>
</organism>
<dbReference type="AlphaFoldDB" id="A0A1B9NTE1"/>
<evidence type="ECO:0000313" key="2">
    <source>
        <dbReference type="EMBL" id="OCH16910.1"/>
    </source>
</evidence>
<feature type="transmembrane region" description="Helical" evidence="1">
    <location>
        <begin position="20"/>
        <end position="38"/>
    </location>
</feature>
<proteinExistence type="predicted"/>
<feature type="transmembrane region" description="Helical" evidence="1">
    <location>
        <begin position="44"/>
        <end position="62"/>
    </location>
</feature>
<evidence type="ECO:0000256" key="1">
    <source>
        <dbReference type="SAM" id="Phobius"/>
    </source>
</evidence>
<name>A0A1B9NTE1_ALILO</name>
<protein>
    <submittedName>
        <fullName evidence="2">Uncharacterized protein</fullName>
    </submittedName>
</protein>
<keyword evidence="1" id="KW-1133">Transmembrane helix</keyword>
<gene>
    <name evidence="2" type="ORF">A6E04_20495</name>
</gene>
<dbReference type="Proteomes" id="UP000093523">
    <property type="component" value="Unassembled WGS sequence"/>
</dbReference>
<feature type="transmembrane region" description="Helical" evidence="1">
    <location>
        <begin position="74"/>
        <end position="98"/>
    </location>
</feature>
<feature type="transmembrane region" description="Helical" evidence="1">
    <location>
        <begin position="104"/>
        <end position="135"/>
    </location>
</feature>
<reference evidence="2 3" key="1">
    <citation type="submission" date="2016-06" db="EMBL/GenBank/DDBJ databases">
        <authorList>
            <person name="Kjaerup R.B."/>
            <person name="Dalgaard T.S."/>
            <person name="Juul-Madsen H.R."/>
        </authorList>
    </citation>
    <scope>NUCLEOTIDE SEQUENCE [LARGE SCALE GENOMIC DNA]</scope>
    <source>
        <strain evidence="2 3">1S159</strain>
    </source>
</reference>
<keyword evidence="1" id="KW-0812">Transmembrane</keyword>
<dbReference type="EMBL" id="MAJU01000033">
    <property type="protein sequence ID" value="OCH16910.1"/>
    <property type="molecule type" value="Genomic_DNA"/>
</dbReference>
<accession>A0A1B9NTE1</accession>